<dbReference type="Proteomes" id="UP000044602">
    <property type="component" value="Unassembled WGS sequence"/>
</dbReference>
<dbReference type="EMBL" id="CVQH01022346">
    <property type="protein sequence ID" value="CRK32897.1"/>
    <property type="molecule type" value="Genomic_DNA"/>
</dbReference>
<name>A0A0G4MFC1_VERLO</name>
<protein>
    <submittedName>
        <fullName evidence="1">Uncharacterized protein</fullName>
    </submittedName>
</protein>
<evidence type="ECO:0000313" key="2">
    <source>
        <dbReference type="Proteomes" id="UP000044602"/>
    </source>
</evidence>
<feature type="non-terminal residue" evidence="1">
    <location>
        <position position="1"/>
    </location>
</feature>
<organism evidence="1 2">
    <name type="scientific">Verticillium longisporum</name>
    <name type="common">Verticillium dahliae var. longisporum</name>
    <dbReference type="NCBI Taxonomy" id="100787"/>
    <lineage>
        <taxon>Eukaryota</taxon>
        <taxon>Fungi</taxon>
        <taxon>Dikarya</taxon>
        <taxon>Ascomycota</taxon>
        <taxon>Pezizomycotina</taxon>
        <taxon>Sordariomycetes</taxon>
        <taxon>Hypocreomycetidae</taxon>
        <taxon>Glomerellales</taxon>
        <taxon>Plectosphaerellaceae</taxon>
        <taxon>Verticillium</taxon>
    </lineage>
</organism>
<proteinExistence type="predicted"/>
<gene>
    <name evidence="1" type="ORF">BN1708_019137</name>
</gene>
<accession>A0A0G4MFC1</accession>
<evidence type="ECO:0000313" key="1">
    <source>
        <dbReference type="EMBL" id="CRK32897.1"/>
    </source>
</evidence>
<keyword evidence="2" id="KW-1185">Reference proteome</keyword>
<sequence>SAAQRPPQVVGR</sequence>
<reference evidence="2" key="1">
    <citation type="submission" date="2015-05" db="EMBL/GenBank/DDBJ databases">
        <authorList>
            <person name="Fogelqvist Johan"/>
        </authorList>
    </citation>
    <scope>NUCLEOTIDE SEQUENCE [LARGE SCALE GENOMIC DNA]</scope>
</reference>